<evidence type="ECO:0000313" key="4">
    <source>
        <dbReference type="Proteomes" id="UP000199392"/>
    </source>
</evidence>
<reference evidence="4" key="1">
    <citation type="submission" date="2016-10" db="EMBL/GenBank/DDBJ databases">
        <authorList>
            <person name="Varghese N."/>
            <person name="Submissions S."/>
        </authorList>
    </citation>
    <scope>NUCLEOTIDE SEQUENCE [LARGE SCALE GENOMIC DNA]</scope>
    <source>
        <strain evidence="4">DSM 26894</strain>
    </source>
</reference>
<dbReference type="EMBL" id="FOZW01000001">
    <property type="protein sequence ID" value="SFS42644.1"/>
    <property type="molecule type" value="Genomic_DNA"/>
</dbReference>
<keyword evidence="2" id="KW-0472">Membrane</keyword>
<dbReference type="STRING" id="311180.SAMN04488050_101710"/>
<dbReference type="RefSeq" id="WP_092421855.1">
    <property type="nucleotide sequence ID" value="NZ_FNCL01000002.1"/>
</dbReference>
<keyword evidence="4" id="KW-1185">Reference proteome</keyword>
<protein>
    <submittedName>
        <fullName evidence="3">Uncharacterized protein</fullName>
    </submittedName>
</protein>
<organism evidence="3 4">
    <name type="scientific">Alloyangia pacifica</name>
    <dbReference type="NCBI Taxonomy" id="311180"/>
    <lineage>
        <taxon>Bacteria</taxon>
        <taxon>Pseudomonadati</taxon>
        <taxon>Pseudomonadota</taxon>
        <taxon>Alphaproteobacteria</taxon>
        <taxon>Rhodobacterales</taxon>
        <taxon>Roseobacteraceae</taxon>
        <taxon>Alloyangia</taxon>
    </lineage>
</organism>
<name>A0A1I6PR27_9RHOB</name>
<evidence type="ECO:0000256" key="1">
    <source>
        <dbReference type="SAM" id="MobiDB-lite"/>
    </source>
</evidence>
<sequence>MTDDPIDFESRRRAATEQPEAGDGVERSLIQIMLPEPQEPRIEIDMRHADLLLALGLGMVGGILGGGLMVALLN</sequence>
<dbReference type="AlphaFoldDB" id="A0A1I6PR27"/>
<accession>A0A1I6PR27</accession>
<keyword evidence="2" id="KW-1133">Transmembrane helix</keyword>
<gene>
    <name evidence="3" type="ORF">SAMN04488050_101710</name>
</gene>
<proteinExistence type="predicted"/>
<keyword evidence="2" id="KW-0812">Transmembrane</keyword>
<dbReference type="Proteomes" id="UP000199392">
    <property type="component" value="Unassembled WGS sequence"/>
</dbReference>
<feature type="transmembrane region" description="Helical" evidence="2">
    <location>
        <begin position="51"/>
        <end position="73"/>
    </location>
</feature>
<evidence type="ECO:0000256" key="2">
    <source>
        <dbReference type="SAM" id="Phobius"/>
    </source>
</evidence>
<feature type="region of interest" description="Disordered" evidence="1">
    <location>
        <begin position="1"/>
        <end position="26"/>
    </location>
</feature>
<evidence type="ECO:0000313" key="3">
    <source>
        <dbReference type="EMBL" id="SFS42644.1"/>
    </source>
</evidence>